<keyword evidence="2" id="KW-1185">Reference proteome</keyword>
<comment type="caution">
    <text evidence="1">The sequence shown here is derived from an EMBL/GenBank/DDBJ whole genome shotgun (WGS) entry which is preliminary data.</text>
</comment>
<reference evidence="1 2" key="1">
    <citation type="journal article" date="2020" name="Nature">
        <title>Six reference-quality genomes reveal evolution of bat adaptations.</title>
        <authorList>
            <person name="Jebb D."/>
            <person name="Huang Z."/>
            <person name="Pippel M."/>
            <person name="Hughes G.M."/>
            <person name="Lavrichenko K."/>
            <person name="Devanna P."/>
            <person name="Winkler S."/>
            <person name="Jermiin L.S."/>
            <person name="Skirmuntt E.C."/>
            <person name="Katzourakis A."/>
            <person name="Burkitt-Gray L."/>
            <person name="Ray D.A."/>
            <person name="Sullivan K.A.M."/>
            <person name="Roscito J.G."/>
            <person name="Kirilenko B.M."/>
            <person name="Davalos L.M."/>
            <person name="Corthals A.P."/>
            <person name="Power M.L."/>
            <person name="Jones G."/>
            <person name="Ransome R.D."/>
            <person name="Dechmann D.K.N."/>
            <person name="Locatelli A.G."/>
            <person name="Puechmaille S.J."/>
            <person name="Fedrigo O."/>
            <person name="Jarvis E.D."/>
            <person name="Hiller M."/>
            <person name="Vernes S.C."/>
            <person name="Myers E.W."/>
            <person name="Teeling E.C."/>
        </authorList>
    </citation>
    <scope>NUCLEOTIDE SEQUENCE [LARGE SCALE GENOMIC DNA]</scope>
    <source>
        <strain evidence="1">MMyoMyo1</strain>
        <tissue evidence="1">Flight muscle</tissue>
    </source>
</reference>
<dbReference type="GO" id="GO:0005840">
    <property type="term" value="C:ribosome"/>
    <property type="evidence" value="ECO:0007669"/>
    <property type="project" value="UniProtKB-KW"/>
</dbReference>
<dbReference type="AlphaFoldDB" id="A0A7J8A101"/>
<evidence type="ECO:0000313" key="1">
    <source>
        <dbReference type="EMBL" id="KAF6380163.1"/>
    </source>
</evidence>
<evidence type="ECO:0000313" key="2">
    <source>
        <dbReference type="Proteomes" id="UP000527355"/>
    </source>
</evidence>
<keyword evidence="1" id="KW-0687">Ribonucleoprotein</keyword>
<dbReference type="EMBL" id="JABWUV010000002">
    <property type="protein sequence ID" value="KAF6380163.1"/>
    <property type="molecule type" value="Genomic_DNA"/>
</dbReference>
<proteinExistence type="predicted"/>
<protein>
    <submittedName>
        <fullName evidence="1">Ribosomal protein S8</fullName>
    </submittedName>
</protein>
<gene>
    <name evidence="1" type="ORF">mMyoMyo1_016874</name>
</gene>
<sequence>MRGKRMPKSAVFSRSSSSRASCLHASLQDQASAAEQMAMCSRARSWSSI</sequence>
<dbReference type="Proteomes" id="UP000527355">
    <property type="component" value="Unassembled WGS sequence"/>
</dbReference>
<accession>A0A7J8A101</accession>
<keyword evidence="1" id="KW-0689">Ribosomal protein</keyword>
<organism evidence="1 2">
    <name type="scientific">Myotis myotis</name>
    <name type="common">Greater mouse-eared bat</name>
    <name type="synonym">Vespertilio myotis</name>
    <dbReference type="NCBI Taxonomy" id="51298"/>
    <lineage>
        <taxon>Eukaryota</taxon>
        <taxon>Metazoa</taxon>
        <taxon>Chordata</taxon>
        <taxon>Craniata</taxon>
        <taxon>Vertebrata</taxon>
        <taxon>Euteleostomi</taxon>
        <taxon>Mammalia</taxon>
        <taxon>Eutheria</taxon>
        <taxon>Laurasiatheria</taxon>
        <taxon>Chiroptera</taxon>
        <taxon>Yangochiroptera</taxon>
        <taxon>Vespertilionidae</taxon>
        <taxon>Myotis</taxon>
    </lineage>
</organism>
<name>A0A7J8A101_MYOMY</name>